<gene>
    <name evidence="2" type="ORF">KCN53_06185</name>
</gene>
<evidence type="ECO:0000313" key="3">
    <source>
        <dbReference type="Proteomes" id="UP000824621"/>
    </source>
</evidence>
<dbReference type="Proteomes" id="UP000824621">
    <property type="component" value="Unassembled WGS sequence"/>
</dbReference>
<feature type="chain" id="PRO_5045640266" description="PEP-CTERM protein-sorting domain-containing protein" evidence="1">
    <location>
        <begin position="37"/>
        <end position="276"/>
    </location>
</feature>
<protein>
    <recommendedName>
        <fullName evidence="4">PEP-CTERM protein-sorting domain-containing protein</fullName>
    </recommendedName>
</protein>
<accession>A0ABS7WIK5</accession>
<proteinExistence type="predicted"/>
<reference evidence="2 3" key="1">
    <citation type="submission" date="2021-04" db="EMBL/GenBank/DDBJ databases">
        <authorList>
            <person name="Pira H."/>
            <person name="Risdian C."/>
            <person name="Wink J."/>
        </authorList>
    </citation>
    <scope>NUCLEOTIDE SEQUENCE [LARGE SCALE GENOMIC DNA]</scope>
    <source>
        <strain evidence="2 3">DSM 107782</strain>
    </source>
</reference>
<evidence type="ECO:0000313" key="2">
    <source>
        <dbReference type="EMBL" id="MBZ6378222.1"/>
    </source>
</evidence>
<keyword evidence="1" id="KW-0732">Signal</keyword>
<dbReference type="SUPFAM" id="SSF63825">
    <property type="entry name" value="YWTD domain"/>
    <property type="match status" value="1"/>
</dbReference>
<evidence type="ECO:0008006" key="4">
    <source>
        <dbReference type="Google" id="ProtNLM"/>
    </source>
</evidence>
<sequence>MARFLLVSGYMLFVRKIVWLALAALAALATGGPASAAIVYLSDQAGNVTEYDSFTGVERVIGSVGPAIPVSQVMGMAYDVDLGRLLLLDRYGSKVIGMDVATGATSVVLSGQYGFQGGAVSGGRLYGILEAEQTVEAYDLATGQAVDLPGGRLSFHAHGLGVDPKSGQLYVAANGNGLIYELGDNGVVEQAAVFKSIITEDVDAFGSDFLSVGPSSTVYRIDGSTGALSPFVTSSYLSSISGIAVGRLSNVPAPYPLGLFALGVLGVGIRRLRLTF</sequence>
<comment type="caution">
    <text evidence="2">The sequence shown here is derived from an EMBL/GenBank/DDBJ whole genome shotgun (WGS) entry which is preliminary data.</text>
</comment>
<organism evidence="2 3">
    <name type="scientific">Pacificimonas aurantium</name>
    <dbReference type="NCBI Taxonomy" id="1250540"/>
    <lineage>
        <taxon>Bacteria</taxon>
        <taxon>Pseudomonadati</taxon>
        <taxon>Pseudomonadota</taxon>
        <taxon>Alphaproteobacteria</taxon>
        <taxon>Sphingomonadales</taxon>
        <taxon>Sphingosinicellaceae</taxon>
        <taxon>Pacificimonas</taxon>
    </lineage>
</organism>
<dbReference type="Gene3D" id="2.130.10.10">
    <property type="entry name" value="YVTN repeat-like/Quinoprotein amine dehydrogenase"/>
    <property type="match status" value="1"/>
</dbReference>
<name>A0ABS7WIK5_9SPHN</name>
<dbReference type="InterPro" id="IPR015943">
    <property type="entry name" value="WD40/YVTN_repeat-like_dom_sf"/>
</dbReference>
<dbReference type="RefSeq" id="WP_143712150.1">
    <property type="nucleotide sequence ID" value="NZ_JAGSGB010000001.1"/>
</dbReference>
<evidence type="ECO:0000256" key="1">
    <source>
        <dbReference type="SAM" id="SignalP"/>
    </source>
</evidence>
<keyword evidence="3" id="KW-1185">Reference proteome</keyword>
<feature type="signal peptide" evidence="1">
    <location>
        <begin position="1"/>
        <end position="36"/>
    </location>
</feature>
<dbReference type="EMBL" id="JAGSGB010000001">
    <property type="protein sequence ID" value="MBZ6378222.1"/>
    <property type="molecule type" value="Genomic_DNA"/>
</dbReference>